<name>A0A5E4T365_9BURK</name>
<keyword evidence="2" id="KW-1185">Reference proteome</keyword>
<protein>
    <recommendedName>
        <fullName evidence="3">DUF4019 domain-containing protein</fullName>
    </recommendedName>
</protein>
<accession>A0A5E4T365</accession>
<dbReference type="OrthoDB" id="21915at2"/>
<gene>
    <name evidence="1" type="ORF">PAN31108_01102</name>
</gene>
<dbReference type="Proteomes" id="UP000406256">
    <property type="component" value="Unassembled WGS sequence"/>
</dbReference>
<dbReference type="AlphaFoldDB" id="A0A5E4T365"/>
<dbReference type="EMBL" id="CABPSB010000003">
    <property type="protein sequence ID" value="VVD81018.1"/>
    <property type="molecule type" value="Genomic_DNA"/>
</dbReference>
<dbReference type="Pfam" id="PF13211">
    <property type="entry name" value="DUF4019"/>
    <property type="match status" value="1"/>
</dbReference>
<reference evidence="1 2" key="1">
    <citation type="submission" date="2019-08" db="EMBL/GenBank/DDBJ databases">
        <authorList>
            <person name="Peeters C."/>
        </authorList>
    </citation>
    <scope>NUCLEOTIDE SEQUENCE [LARGE SCALE GENOMIC DNA]</scope>
    <source>
        <strain evidence="1 2">LMG 31108</strain>
    </source>
</reference>
<proteinExistence type="predicted"/>
<dbReference type="RefSeq" id="WP_150667895.1">
    <property type="nucleotide sequence ID" value="NZ_CABPSB010000003.1"/>
</dbReference>
<dbReference type="InterPro" id="IPR025091">
    <property type="entry name" value="DUF4019"/>
</dbReference>
<organism evidence="1 2">
    <name type="scientific">Pandoraea anhela</name>
    <dbReference type="NCBI Taxonomy" id="2508295"/>
    <lineage>
        <taxon>Bacteria</taxon>
        <taxon>Pseudomonadati</taxon>
        <taxon>Pseudomonadota</taxon>
        <taxon>Betaproteobacteria</taxon>
        <taxon>Burkholderiales</taxon>
        <taxon>Burkholderiaceae</taxon>
        <taxon>Pandoraea</taxon>
    </lineage>
</organism>
<evidence type="ECO:0000313" key="2">
    <source>
        <dbReference type="Proteomes" id="UP000406256"/>
    </source>
</evidence>
<evidence type="ECO:0000313" key="1">
    <source>
        <dbReference type="EMBL" id="VVD81018.1"/>
    </source>
</evidence>
<evidence type="ECO:0008006" key="3">
    <source>
        <dbReference type="Google" id="ProtNLM"/>
    </source>
</evidence>
<dbReference type="PROSITE" id="PS51257">
    <property type="entry name" value="PROKAR_LIPOPROTEIN"/>
    <property type="match status" value="1"/>
</dbReference>
<sequence length="184" mass="20058">MPTTRRDASHSVRPTRLAALALGVVACLGAGLSALPAYAQQEPMQRRSAQPPLFATPASNATAPAADINRDMRPALQAANLWLGLADINRAQQSWEQAAPVFQRAISAEDWARSLQGARSPLGKVKTRKTHDAVFTRSLAGQPDGEYVVIQYDTVFENKAEAREMVTMVFGIDGRWRVAGYLVR</sequence>